<feature type="chain" id="PRO_5042276273" description="Right handed beta helix domain-containing protein" evidence="1">
    <location>
        <begin position="34"/>
        <end position="1575"/>
    </location>
</feature>
<keyword evidence="4" id="KW-1185">Reference proteome</keyword>
<dbReference type="PANTHER" id="PTHR34199">
    <property type="entry name" value="NUMOD3 MOTIF FAMILY PROTEIN, EXPRESSED"/>
    <property type="match status" value="1"/>
</dbReference>
<dbReference type="SMART" id="SM00710">
    <property type="entry name" value="PbH1"/>
    <property type="match status" value="11"/>
</dbReference>
<dbReference type="Proteomes" id="UP001054857">
    <property type="component" value="Unassembled WGS sequence"/>
</dbReference>
<feature type="domain" description="Right handed beta helix" evidence="2">
    <location>
        <begin position="403"/>
        <end position="504"/>
    </location>
</feature>
<comment type="caution">
    <text evidence="3">The sequence shown here is derived from an EMBL/GenBank/DDBJ whole genome shotgun (WGS) entry which is preliminary data.</text>
</comment>
<feature type="non-terminal residue" evidence="3">
    <location>
        <position position="1"/>
    </location>
</feature>
<keyword evidence="1" id="KW-0732">Signal</keyword>
<dbReference type="SUPFAM" id="SSF51126">
    <property type="entry name" value="Pectin lyase-like"/>
    <property type="match status" value="2"/>
</dbReference>
<dbReference type="InterPro" id="IPR011050">
    <property type="entry name" value="Pectin_lyase_fold/virulence"/>
</dbReference>
<sequence>MSMALPPHSCFTRFLALCVVITYILLLQQSADGAPERVHIVTGRSIAPVDGQAEVYNGTRETSFSNQLVNVFPNGLTYWWNDSKGYMNFGDERYSGTFRYLLRFEDLHRYVPAGAVVQSAELVVTFLNVHYWVQVQACYMTKQWSAYELPAQRFTSTGWLYSRWNGSASLNWTEPGGWADCNRQANVSFLAPYISGSGQAYYPITIPLDTKIVAGWIANKGAANYGMMFRGMNGSIFVMNAAWQNGTLFRPSLTITYDTAAGATAPTVKYPYNVTSVPRIWWVGPEGDDEAYSGQPELPFASPAKALIWAKPGDKIYMKTGSYGGSLSITQPNITLQSAPGHWAVISSPLNDPHGAVNTFTIFPGADNGVFQNFEITGGFYYAIMFYTAWGTYRTTQQNVANGTAPSNWVLQNMRIHDTGSSCVKLSVNSRNNSFSNCEIYNAGTRFRTYGFGIEAVQAYDLDISDCYFHDTAGGAVLLAGGTARASLKRNYMEQVNSGIEVGGFTGADMFNTLDNPNLYEALNTTLRNNIITATRLAGIVLRGALRTSVTHNTLWRVMEGGQAGILLDASVHGITGRGNVYLGNRDVTLWGNIVARSASAAAGPLLQIRASGLDTVSPNLITGYNVYHDQAAQAATNGTFKWGVGVMLEDQRAGSLFVGNLSGWRQFCTAKLNLTMCEVNSTEADPRLNATFTPLPCSPAKARVPMTIPGDIPPNAADFNGQTRPVGPYDAGAVQSGAAGAVKAIPPVPAAFKAYAAFKSMGRPSTFDFGWPYYFWQSRICKNLTVDAIYGNDSQPFDYYANYAQPFKTIQAALDHGSNCDRIFLRAGPGQRHPGYITFMKATNTSITTHPADLPARATIVCSQNVTTPCIYMYFSATAINITGLDIAMSNGSSGSCMHLDGPGGSGTSPYWNWYAGTSGKFSPLLSFFTDMNLANCGTHGIKLSTFVYGVVMERLNISGPGLVGINVVGGGNLTIRANNILNPGEAGIRLGGGVRNSLVDRNYIKNFGGVGIMLGSEGTDVSNMDVDWAKYGYDEPSWHDCFNTTVINNILDGGAGAGIAFYGARDAVVVHNTILGVAGTMQAGVLLNVSPKQIGPASEVGPPNTNITFKNNIVTLPPGTFLRFVVQARILQGSLVNLKLNISRPTGTCTAARRQLRGMTQVWQEDPLAPAATAAPGSRAVRSELVVEETGAVVRRRSLLPLSFTDPYTKATGVQGRNADGSCPIFPDSSPWHQDVSGLSVHPRSEAIKSNIGPNKGLHFDFGFEVSYLGTKFPAGKPINIIDSRNITTRTKVVPGPTGYFDPTENNPNGFPFPADLKIQNAFPGCGDPPCWGDRHMIVVDNATCTLYESYRTFPPSVTKNGTWQIDYLCHFNLSRAAIERPMGATSADAAGLAILPGLVRYEEIALGYIDHALRFTGPCSRPAYALPATHFASVGYNGTDAPYMGMRVRLKANYNCTKLARAARIFCEALKKYGGIYADNGAVWDFDGEATEKWYPLWSELTDIYKINSTELEVIDPGCICTNGGCTIAECHGLAWVDPNSPLVFPAIDNSSNIVFANNFYYKPNTTGLYID</sequence>
<dbReference type="InterPro" id="IPR006626">
    <property type="entry name" value="PbH1"/>
</dbReference>
<dbReference type="EMBL" id="BMAR01000034">
    <property type="protein sequence ID" value="GFR50018.1"/>
    <property type="molecule type" value="Genomic_DNA"/>
</dbReference>
<dbReference type="InterPro" id="IPR012334">
    <property type="entry name" value="Pectin_lyas_fold"/>
</dbReference>
<feature type="signal peptide" evidence="1">
    <location>
        <begin position="1"/>
        <end position="33"/>
    </location>
</feature>
<protein>
    <recommendedName>
        <fullName evidence="2">Right handed beta helix domain-containing protein</fullName>
    </recommendedName>
</protein>
<dbReference type="PANTHER" id="PTHR34199:SF2">
    <property type="entry name" value="NUMOD3 MOTIF FAMILY PROTEIN, EXPRESSED"/>
    <property type="match status" value="1"/>
</dbReference>
<evidence type="ECO:0000256" key="1">
    <source>
        <dbReference type="SAM" id="SignalP"/>
    </source>
</evidence>
<evidence type="ECO:0000259" key="2">
    <source>
        <dbReference type="Pfam" id="PF13229"/>
    </source>
</evidence>
<proteinExistence type="predicted"/>
<dbReference type="Gene3D" id="2.160.20.10">
    <property type="entry name" value="Single-stranded right-handed beta-helix, Pectin lyase-like"/>
    <property type="match status" value="2"/>
</dbReference>
<dbReference type="Pfam" id="PF13229">
    <property type="entry name" value="Beta_helix"/>
    <property type="match status" value="2"/>
</dbReference>
<evidence type="ECO:0000313" key="4">
    <source>
        <dbReference type="Proteomes" id="UP001054857"/>
    </source>
</evidence>
<name>A0AAD3E0I5_9CHLO</name>
<organism evidence="3 4">
    <name type="scientific">Astrephomene gubernaculifera</name>
    <dbReference type="NCBI Taxonomy" id="47775"/>
    <lineage>
        <taxon>Eukaryota</taxon>
        <taxon>Viridiplantae</taxon>
        <taxon>Chlorophyta</taxon>
        <taxon>core chlorophytes</taxon>
        <taxon>Chlorophyceae</taxon>
        <taxon>CS clade</taxon>
        <taxon>Chlamydomonadales</taxon>
        <taxon>Astrephomenaceae</taxon>
        <taxon>Astrephomene</taxon>
    </lineage>
</organism>
<feature type="domain" description="Right handed beta helix" evidence="2">
    <location>
        <begin position="931"/>
        <end position="1078"/>
    </location>
</feature>
<dbReference type="InterPro" id="IPR039448">
    <property type="entry name" value="Beta_helix"/>
</dbReference>
<reference evidence="3 4" key="1">
    <citation type="journal article" date="2021" name="Sci. Rep.">
        <title>Genome sequencing of the multicellular alga Astrephomene provides insights into convergent evolution of germ-soma differentiation.</title>
        <authorList>
            <person name="Yamashita S."/>
            <person name="Yamamoto K."/>
            <person name="Matsuzaki R."/>
            <person name="Suzuki S."/>
            <person name="Yamaguchi H."/>
            <person name="Hirooka S."/>
            <person name="Minakuchi Y."/>
            <person name="Miyagishima S."/>
            <person name="Kawachi M."/>
            <person name="Toyoda A."/>
            <person name="Nozaki H."/>
        </authorList>
    </citation>
    <scope>NUCLEOTIDE SEQUENCE [LARGE SCALE GENOMIC DNA]</scope>
    <source>
        <strain evidence="3 4">NIES-4017</strain>
    </source>
</reference>
<evidence type="ECO:0000313" key="3">
    <source>
        <dbReference type="EMBL" id="GFR50018.1"/>
    </source>
</evidence>
<gene>
    <name evidence="3" type="ORF">Agub_g12168</name>
</gene>
<accession>A0AAD3E0I5</accession>